<comment type="similarity">
    <text evidence="2">Belongs to the glycosyl hydrolase 3 family.</text>
</comment>
<dbReference type="InterPro" id="IPR051915">
    <property type="entry name" value="Cellulose_Degrad_GH3"/>
</dbReference>
<comment type="catalytic activity">
    <reaction evidence="1">
        <text>Hydrolysis of terminal, non-reducing beta-D-glucosyl residues with release of beta-D-glucose.</text>
        <dbReference type="EC" id="3.2.1.21"/>
    </reaction>
</comment>
<dbReference type="EC" id="3.2.1.21" evidence="3"/>
<evidence type="ECO:0000259" key="7">
    <source>
        <dbReference type="Pfam" id="PF05685"/>
    </source>
</evidence>
<evidence type="ECO:0000256" key="2">
    <source>
        <dbReference type="ARBA" id="ARBA00005336"/>
    </source>
</evidence>
<dbReference type="CDD" id="cd06260">
    <property type="entry name" value="DUF820-like"/>
    <property type="match status" value="1"/>
</dbReference>
<evidence type="ECO:0000256" key="4">
    <source>
        <dbReference type="ARBA" id="ARBA00022729"/>
    </source>
</evidence>
<feature type="domain" description="Putative restriction endonuclease" evidence="7">
    <location>
        <begin position="77"/>
        <end position="223"/>
    </location>
</feature>
<dbReference type="Pfam" id="PF05685">
    <property type="entry name" value="Uma2"/>
    <property type="match status" value="1"/>
</dbReference>
<name>A0A8J5J8Q1_9STRA</name>
<comment type="caution">
    <text evidence="8">The sequence shown here is derived from an EMBL/GenBank/DDBJ whole genome shotgun (WGS) entry which is preliminary data.</text>
</comment>
<protein>
    <recommendedName>
        <fullName evidence="3">beta-glucosidase</fullName>
        <ecNumber evidence="3">3.2.1.21</ecNumber>
    </recommendedName>
</protein>
<accession>A0A8J5J8Q1</accession>
<dbReference type="EMBL" id="JAENGY010000292">
    <property type="protein sequence ID" value="KAG6966789.1"/>
    <property type="molecule type" value="Genomic_DNA"/>
</dbReference>
<keyword evidence="4" id="KW-0732">Signal</keyword>
<evidence type="ECO:0000259" key="6">
    <source>
        <dbReference type="Pfam" id="PF00933"/>
    </source>
</evidence>
<evidence type="ECO:0000256" key="5">
    <source>
        <dbReference type="ARBA" id="ARBA00023295"/>
    </source>
</evidence>
<dbReference type="PANTHER" id="PTHR30620">
    <property type="entry name" value="PERIPLASMIC BETA-GLUCOSIDASE-RELATED"/>
    <property type="match status" value="1"/>
</dbReference>
<proteinExistence type="inferred from homology"/>
<gene>
    <name evidence="8" type="ORF">JG688_00006588</name>
</gene>
<evidence type="ECO:0000313" key="8">
    <source>
        <dbReference type="EMBL" id="KAG6966789.1"/>
    </source>
</evidence>
<keyword evidence="5" id="KW-0326">Glycosidase</keyword>
<evidence type="ECO:0000256" key="1">
    <source>
        <dbReference type="ARBA" id="ARBA00000448"/>
    </source>
</evidence>
<dbReference type="Proteomes" id="UP000709295">
    <property type="component" value="Unassembled WGS sequence"/>
</dbReference>
<dbReference type="InterPro" id="IPR001764">
    <property type="entry name" value="Glyco_hydro_3_N"/>
</dbReference>
<organism evidence="8 9">
    <name type="scientific">Phytophthora aleatoria</name>
    <dbReference type="NCBI Taxonomy" id="2496075"/>
    <lineage>
        <taxon>Eukaryota</taxon>
        <taxon>Sar</taxon>
        <taxon>Stramenopiles</taxon>
        <taxon>Oomycota</taxon>
        <taxon>Peronosporomycetes</taxon>
        <taxon>Peronosporales</taxon>
        <taxon>Peronosporaceae</taxon>
        <taxon>Phytophthora</taxon>
    </lineage>
</organism>
<dbReference type="Pfam" id="PF00933">
    <property type="entry name" value="Glyco_hydro_3"/>
    <property type="match status" value="1"/>
</dbReference>
<reference evidence="8" key="1">
    <citation type="submission" date="2021-01" db="EMBL/GenBank/DDBJ databases">
        <title>Phytophthora aleatoria, a newly-described species from Pinus radiata is distinct from Phytophthora cactorum isolates based on comparative genomics.</title>
        <authorList>
            <person name="Mcdougal R."/>
            <person name="Panda P."/>
            <person name="Williams N."/>
            <person name="Studholme D.J."/>
        </authorList>
    </citation>
    <scope>NUCLEOTIDE SEQUENCE</scope>
    <source>
        <strain evidence="8">NZFS 4037</strain>
    </source>
</reference>
<dbReference type="InterPro" id="IPR008538">
    <property type="entry name" value="Uma2"/>
</dbReference>
<dbReference type="AlphaFoldDB" id="A0A8J5J8Q1"/>
<keyword evidence="5" id="KW-0378">Hydrolase</keyword>
<keyword evidence="9" id="KW-1185">Reference proteome</keyword>
<dbReference type="GO" id="GO:0008422">
    <property type="term" value="F:beta-glucosidase activity"/>
    <property type="evidence" value="ECO:0007669"/>
    <property type="project" value="UniProtKB-EC"/>
</dbReference>
<dbReference type="GO" id="GO:0009251">
    <property type="term" value="P:glucan catabolic process"/>
    <property type="evidence" value="ECO:0007669"/>
    <property type="project" value="TreeGrafter"/>
</dbReference>
<sequence length="605" mass="67390">MEDKQKPHEDVLTRLVRGLETKKTLCHVKDYPGVELKELNLRVKKLGPLVNPVFGEQPAFFIDEGRFIPYRIVVYGNEKVAAEIGAQLRNWSKCSGEGGRATTSQGAFIFGIDVRMPDIAYTPRDTDRRLSTESTWTYRGEPFVPTFVVEIDKLSGRGSQRRALDRKMRNEYFQHGVQLGWLIDPRPDFQRMYEYYLDDNGDVQCSDNTAWRDLDGGDVLPGFTLVSTDLEMVLNQDSGSSSEEEIDLVCPIPSGGLAADDEWDANVDEIMANFTNEDIVGQMTQIASYGLLNSRTKMFCAVLPRDRYGRGGHPTIYGMDAVHGNAMLLDTSPTRLTLPPRSTPISPGIPWVFGPVLDLTHNPLWPRVYHTFGEDPYLASVMGSAIIRGMQSNNLTAACMKHWIGYSWKCTGHDKDGVTISDFDLMNSYFPTFKAGIDAGLLSGMENYISVNGVPVVENNKLLTKLLRDDVSFDGTMEDPAILARLKGSVRRIVKLKVKLGLYDNPMPGEELLELVGNENDIATALERARESILLLQNNDSVLPPQKRVQGVDGNDQFQHGTSVKQGFEVIAGNDLFTYFNGLNATGDYTDQGLETAKEYAPKAE</sequence>
<evidence type="ECO:0000256" key="3">
    <source>
        <dbReference type="ARBA" id="ARBA00012744"/>
    </source>
</evidence>
<dbReference type="PANTHER" id="PTHR30620:SF16">
    <property type="entry name" value="LYSOSOMAL BETA GLUCOSIDASE"/>
    <property type="match status" value="1"/>
</dbReference>
<evidence type="ECO:0000313" key="9">
    <source>
        <dbReference type="Proteomes" id="UP000709295"/>
    </source>
</evidence>
<feature type="domain" description="Glycoside hydrolase family 3 N-terminal" evidence="6">
    <location>
        <begin position="347"/>
        <end position="476"/>
    </location>
</feature>